<reference evidence="2 3" key="1">
    <citation type="submission" date="2017-06" db="EMBL/GenBank/DDBJ databases">
        <title>Ant-infecting Ophiocordyceps genomes reveal a high diversity of potential behavioral manipulation genes and a possible major role for enterotoxins.</title>
        <authorList>
            <person name="De Bekker C."/>
            <person name="Evans H.C."/>
            <person name="Brachmann A."/>
            <person name="Hughes D.P."/>
        </authorList>
    </citation>
    <scope>NUCLEOTIDE SEQUENCE [LARGE SCALE GENOMIC DNA]</scope>
    <source>
        <strain evidence="2 3">Map64</strain>
    </source>
</reference>
<keyword evidence="3" id="KW-1185">Reference proteome</keyword>
<organism evidence="2 3">
    <name type="scientific">Ophiocordyceps australis</name>
    <dbReference type="NCBI Taxonomy" id="1399860"/>
    <lineage>
        <taxon>Eukaryota</taxon>
        <taxon>Fungi</taxon>
        <taxon>Dikarya</taxon>
        <taxon>Ascomycota</taxon>
        <taxon>Pezizomycotina</taxon>
        <taxon>Sordariomycetes</taxon>
        <taxon>Hypocreomycetidae</taxon>
        <taxon>Hypocreales</taxon>
        <taxon>Ophiocordycipitaceae</taxon>
        <taxon>Ophiocordyceps</taxon>
    </lineage>
</organism>
<evidence type="ECO:0000313" key="2">
    <source>
        <dbReference type="EMBL" id="PHH65232.1"/>
    </source>
</evidence>
<dbReference type="Pfam" id="PF20150">
    <property type="entry name" value="2EXR"/>
    <property type="match status" value="1"/>
</dbReference>
<dbReference type="EMBL" id="NJET01000020">
    <property type="protein sequence ID" value="PHH65232.1"/>
    <property type="molecule type" value="Genomic_DNA"/>
</dbReference>
<protein>
    <recommendedName>
        <fullName evidence="1">2EXR domain-containing protein</fullName>
    </recommendedName>
</protein>
<dbReference type="OrthoDB" id="3473305at2759"/>
<proteinExistence type="predicted"/>
<accession>A0A2C5YD78</accession>
<name>A0A2C5YD78_9HYPO</name>
<evidence type="ECO:0000259" key="1">
    <source>
        <dbReference type="Pfam" id="PF20150"/>
    </source>
</evidence>
<evidence type="ECO:0000313" key="3">
    <source>
        <dbReference type="Proteomes" id="UP000226192"/>
    </source>
</evidence>
<feature type="domain" description="2EXR" evidence="1">
    <location>
        <begin position="37"/>
        <end position="104"/>
    </location>
</feature>
<comment type="caution">
    <text evidence="2">The sequence shown here is derived from an EMBL/GenBank/DDBJ whole genome shotgun (WGS) entry which is preliminary data.</text>
</comment>
<sequence>MAWLSSPTARSSSSLSSSLPSSCSSCSSCPPPFPLAHLPAELRLKIWSCAVEPRIVILDDLVYKQRSYPIPPVTQLNAEARSESRHGYEAVIGGSYLNFSRDIVVCDCNLTDQKSNKPLEELAPRVQRLAFWDCFPDDGRVDGPSHYTDYLAASYPREHRGKIEFDRFWFPNLKELWIVKVGEVNRSWKIDVDESMPCEARARQTARQFRYWIDDDTVEMAPLDLDDPDTKAVLRQGRCGKTDCRELNHGRPKMVSKIVFMNGCRSVHDGAASPWKRIWPWPATPELDSGPEASRNRMRWIIVERIFTFSLRRWETTVEADDA</sequence>
<dbReference type="InterPro" id="IPR045518">
    <property type="entry name" value="2EXR"/>
</dbReference>
<gene>
    <name evidence="2" type="ORF">CDD81_3091</name>
</gene>
<dbReference type="AlphaFoldDB" id="A0A2C5YD78"/>
<dbReference type="Proteomes" id="UP000226192">
    <property type="component" value="Unassembled WGS sequence"/>
</dbReference>